<gene>
    <name evidence="7" type="primary">rle-1</name>
    <name evidence="7" type="ORF">Anas_07663</name>
</gene>
<dbReference type="InterPro" id="IPR052667">
    <property type="entry name" value="E3_ubiquitin-ligase_RING"/>
</dbReference>
<keyword evidence="3" id="KW-0862">Zinc</keyword>
<dbReference type="PANTHER" id="PTHR47156">
    <property type="entry name" value="PROTEIN CBG20824"/>
    <property type="match status" value="1"/>
</dbReference>
<evidence type="ECO:0000313" key="8">
    <source>
        <dbReference type="Proteomes" id="UP000326759"/>
    </source>
</evidence>
<dbReference type="EMBL" id="SEYY01009616">
    <property type="protein sequence ID" value="KAB7501752.1"/>
    <property type="molecule type" value="Genomic_DNA"/>
</dbReference>
<dbReference type="PROSITE" id="PS00518">
    <property type="entry name" value="ZF_RING_1"/>
    <property type="match status" value="1"/>
</dbReference>
<evidence type="ECO:0000259" key="6">
    <source>
        <dbReference type="PROSITE" id="PS50089"/>
    </source>
</evidence>
<dbReference type="Pfam" id="PF00097">
    <property type="entry name" value="zf-C3HC4"/>
    <property type="match status" value="1"/>
</dbReference>
<dbReference type="SUPFAM" id="SSF57850">
    <property type="entry name" value="RING/U-box"/>
    <property type="match status" value="1"/>
</dbReference>
<reference evidence="7 8" key="1">
    <citation type="journal article" date="2019" name="PLoS Biol.">
        <title>Sex chromosomes control vertical transmission of feminizing Wolbachia symbionts in an isopod.</title>
        <authorList>
            <person name="Becking T."/>
            <person name="Chebbi M.A."/>
            <person name="Giraud I."/>
            <person name="Moumen B."/>
            <person name="Laverre T."/>
            <person name="Caubet Y."/>
            <person name="Peccoud J."/>
            <person name="Gilbert C."/>
            <person name="Cordaux R."/>
        </authorList>
    </citation>
    <scope>NUCLEOTIDE SEQUENCE [LARGE SCALE GENOMIC DNA]</scope>
    <source>
        <strain evidence="7">ANa2</strain>
        <tissue evidence="7">Whole body excluding digestive tract and cuticle</tissue>
    </source>
</reference>
<dbReference type="Gene3D" id="3.30.40.10">
    <property type="entry name" value="Zinc/RING finger domain, C3HC4 (zinc finger)"/>
    <property type="match status" value="1"/>
</dbReference>
<dbReference type="AlphaFoldDB" id="A0A5N5T5N8"/>
<feature type="domain" description="RING-type" evidence="6">
    <location>
        <begin position="38"/>
        <end position="80"/>
    </location>
</feature>
<accession>A0A5N5T5N8</accession>
<feature type="coiled-coil region" evidence="5">
    <location>
        <begin position="113"/>
        <end position="140"/>
    </location>
</feature>
<proteinExistence type="predicted"/>
<keyword evidence="5" id="KW-0175">Coiled coil</keyword>
<keyword evidence="8" id="KW-1185">Reference proteome</keyword>
<dbReference type="Proteomes" id="UP000326759">
    <property type="component" value="Unassembled WGS sequence"/>
</dbReference>
<evidence type="ECO:0000313" key="7">
    <source>
        <dbReference type="EMBL" id="KAB7501752.1"/>
    </source>
</evidence>
<evidence type="ECO:0000256" key="2">
    <source>
        <dbReference type="ARBA" id="ARBA00022771"/>
    </source>
</evidence>
<evidence type="ECO:0000256" key="1">
    <source>
        <dbReference type="ARBA" id="ARBA00022723"/>
    </source>
</evidence>
<evidence type="ECO:0000256" key="5">
    <source>
        <dbReference type="SAM" id="Coils"/>
    </source>
</evidence>
<dbReference type="InterPro" id="IPR013083">
    <property type="entry name" value="Znf_RING/FYVE/PHD"/>
</dbReference>
<dbReference type="SMART" id="SM00184">
    <property type="entry name" value="RING"/>
    <property type="match status" value="1"/>
</dbReference>
<evidence type="ECO:0000256" key="3">
    <source>
        <dbReference type="ARBA" id="ARBA00022833"/>
    </source>
</evidence>
<keyword evidence="2 4" id="KW-0863">Zinc-finger</keyword>
<sequence>MFLFCSTKCVTTVSLEFSLKLNKQNPQTLGRMDEIISCEVCNLEFNHFEIIPKVLLCGHSFCTVCIQKSIVINKVCPKCRVAITVTESPFPTNYSILRSVDIRNSTKSDAGIVAALKVMKRKCQDRLNELSEKKSKITKSLDVTKECLTKLEKLPKSEIINIGAENAEQVVRDIKTCLTSTSDVKVPDVWKIHVSAPIRFSDFGTPIKFLQEVNFGRTATARLKVDSRLYL</sequence>
<dbReference type="PANTHER" id="PTHR47156:SF10">
    <property type="entry name" value="E3 UBIQUITIN-PROTEIN LIGASE TRIM-21-RELATED"/>
    <property type="match status" value="1"/>
</dbReference>
<name>A0A5N5T5N8_9CRUS</name>
<protein>
    <submittedName>
        <fullName evidence="7">Regulation of longevity by E3 ubiquitin-protein ligase</fullName>
    </submittedName>
</protein>
<comment type="caution">
    <text evidence="7">The sequence shown here is derived from an EMBL/GenBank/DDBJ whole genome shotgun (WGS) entry which is preliminary data.</text>
</comment>
<dbReference type="PROSITE" id="PS50089">
    <property type="entry name" value="ZF_RING_2"/>
    <property type="match status" value="1"/>
</dbReference>
<keyword evidence="1" id="KW-0479">Metal-binding</keyword>
<dbReference type="InterPro" id="IPR017907">
    <property type="entry name" value="Znf_RING_CS"/>
</dbReference>
<evidence type="ECO:0000256" key="4">
    <source>
        <dbReference type="PROSITE-ProRule" id="PRU00175"/>
    </source>
</evidence>
<dbReference type="OrthoDB" id="6382793at2759"/>
<dbReference type="InterPro" id="IPR001841">
    <property type="entry name" value="Znf_RING"/>
</dbReference>
<organism evidence="7 8">
    <name type="scientific">Armadillidium nasatum</name>
    <dbReference type="NCBI Taxonomy" id="96803"/>
    <lineage>
        <taxon>Eukaryota</taxon>
        <taxon>Metazoa</taxon>
        <taxon>Ecdysozoa</taxon>
        <taxon>Arthropoda</taxon>
        <taxon>Crustacea</taxon>
        <taxon>Multicrustacea</taxon>
        <taxon>Malacostraca</taxon>
        <taxon>Eumalacostraca</taxon>
        <taxon>Peracarida</taxon>
        <taxon>Isopoda</taxon>
        <taxon>Oniscidea</taxon>
        <taxon>Crinocheta</taxon>
        <taxon>Armadillidiidae</taxon>
        <taxon>Armadillidium</taxon>
    </lineage>
</organism>
<dbReference type="InterPro" id="IPR018957">
    <property type="entry name" value="Znf_C3HC4_RING-type"/>
</dbReference>
<dbReference type="GO" id="GO:0008270">
    <property type="term" value="F:zinc ion binding"/>
    <property type="evidence" value="ECO:0007669"/>
    <property type="project" value="UniProtKB-KW"/>
</dbReference>